<keyword evidence="1" id="KW-0812">Transmembrane</keyword>
<evidence type="ECO:0000259" key="2">
    <source>
        <dbReference type="PROSITE" id="PS50106"/>
    </source>
</evidence>
<reference evidence="3" key="1">
    <citation type="submission" date="2023-07" db="EMBL/GenBank/DDBJ databases">
        <title>Chromosome-level genome assembly of Artemia franciscana.</title>
        <authorList>
            <person name="Jo E."/>
        </authorList>
    </citation>
    <scope>NUCLEOTIDE SEQUENCE</scope>
    <source>
        <tissue evidence="3">Whole body</tissue>
    </source>
</reference>
<dbReference type="PROSITE" id="PS50106">
    <property type="entry name" value="PDZ"/>
    <property type="match status" value="1"/>
</dbReference>
<sequence length="386" mass="42109">MCYSTGNRVYLVYSLSSLLQNIMYLERNPNPRFDLKSDGDLTIEGLTPGDAGQCAALLATCNILFITGSKIFTNLYIYIAAIACSSCLDLCYPFKPTCNNTGKAVPVTSVPSGNSDAKMQFWVLALILFAGYCLSSTLSSLSDKWMMKNPQRGPYDFGLCKACGAFGNYRLSIIIEVLQFQQLLKTFIPPLMFSIFMVLDLILAIFYFSVEGAARDNMTADDLNPTSSAHSVKFWSLSVLSVLLGCVFSSVQVLSDCWALKTLRGIAALIPAYSKTWKDLGLTDSEIGVFYWLLPIFSISCKDINGPGARSGRLRPGDRVLALNGKTIASLCRVNAALLLAHLYPGDKVDILVECDVAHNLLHKSGIVFDVKLANHGSMLGLEMSG</sequence>
<dbReference type="Proteomes" id="UP001187531">
    <property type="component" value="Unassembled WGS sequence"/>
</dbReference>
<comment type="caution">
    <text evidence="3">The sequence shown here is derived from an EMBL/GenBank/DDBJ whole genome shotgun (WGS) entry which is preliminary data.</text>
</comment>
<dbReference type="InterPro" id="IPR001478">
    <property type="entry name" value="PDZ"/>
</dbReference>
<dbReference type="SUPFAM" id="SSF50156">
    <property type="entry name" value="PDZ domain-like"/>
    <property type="match status" value="1"/>
</dbReference>
<dbReference type="CDD" id="cd00136">
    <property type="entry name" value="PDZ_canonical"/>
    <property type="match status" value="1"/>
</dbReference>
<feature type="domain" description="PDZ" evidence="2">
    <location>
        <begin position="305"/>
        <end position="340"/>
    </location>
</feature>
<feature type="transmembrane region" description="Helical" evidence="1">
    <location>
        <begin position="234"/>
        <end position="254"/>
    </location>
</feature>
<name>A0AA88L509_ARTSF</name>
<evidence type="ECO:0000313" key="4">
    <source>
        <dbReference type="Proteomes" id="UP001187531"/>
    </source>
</evidence>
<keyword evidence="1" id="KW-0472">Membrane</keyword>
<dbReference type="EMBL" id="JAVRJZ010000018">
    <property type="protein sequence ID" value="KAK2708150.1"/>
    <property type="molecule type" value="Genomic_DNA"/>
</dbReference>
<feature type="transmembrane region" description="Helical" evidence="1">
    <location>
        <begin position="191"/>
        <end position="214"/>
    </location>
</feature>
<evidence type="ECO:0000313" key="3">
    <source>
        <dbReference type="EMBL" id="KAK2708150.1"/>
    </source>
</evidence>
<organism evidence="3 4">
    <name type="scientific">Artemia franciscana</name>
    <name type="common">Brine shrimp</name>
    <name type="synonym">Artemia sanfranciscana</name>
    <dbReference type="NCBI Taxonomy" id="6661"/>
    <lineage>
        <taxon>Eukaryota</taxon>
        <taxon>Metazoa</taxon>
        <taxon>Ecdysozoa</taxon>
        <taxon>Arthropoda</taxon>
        <taxon>Crustacea</taxon>
        <taxon>Branchiopoda</taxon>
        <taxon>Anostraca</taxon>
        <taxon>Artemiidae</taxon>
        <taxon>Artemia</taxon>
    </lineage>
</organism>
<gene>
    <name evidence="3" type="ORF">QYM36_013913</name>
</gene>
<evidence type="ECO:0000256" key="1">
    <source>
        <dbReference type="SAM" id="Phobius"/>
    </source>
</evidence>
<feature type="transmembrane region" description="Helical" evidence="1">
    <location>
        <begin position="121"/>
        <end position="142"/>
    </location>
</feature>
<protein>
    <recommendedName>
        <fullName evidence="2">PDZ domain-containing protein</fullName>
    </recommendedName>
</protein>
<accession>A0AA88L509</accession>
<proteinExistence type="predicted"/>
<dbReference type="AlphaFoldDB" id="A0AA88L509"/>
<keyword evidence="1" id="KW-1133">Transmembrane helix</keyword>
<dbReference type="Gene3D" id="2.30.42.10">
    <property type="match status" value="1"/>
</dbReference>
<dbReference type="InterPro" id="IPR036034">
    <property type="entry name" value="PDZ_sf"/>
</dbReference>
<keyword evidence="4" id="KW-1185">Reference proteome</keyword>